<dbReference type="EMBL" id="CM034389">
    <property type="protein sequence ID" value="KAJ0182628.1"/>
    <property type="molecule type" value="Genomic_DNA"/>
</dbReference>
<evidence type="ECO:0000313" key="2">
    <source>
        <dbReference type="Proteomes" id="UP000824533"/>
    </source>
</evidence>
<protein>
    <submittedName>
        <fullName evidence="1">Uncharacterized protein</fullName>
    </submittedName>
</protein>
<reference evidence="1 2" key="1">
    <citation type="journal article" date="2021" name="Front. Genet.">
        <title>Chromosome-Level Genome Assembly Reveals Significant Gene Expansion in the Toll and IMD Signaling Pathways of Dendrolimus kikuchii.</title>
        <authorList>
            <person name="Zhou J."/>
            <person name="Wu P."/>
            <person name="Xiong Z."/>
            <person name="Liu N."/>
            <person name="Zhao N."/>
            <person name="Ji M."/>
            <person name="Qiu Y."/>
            <person name="Yang B."/>
        </authorList>
    </citation>
    <scope>NUCLEOTIDE SEQUENCE [LARGE SCALE GENOMIC DNA]</scope>
    <source>
        <strain evidence="1">Ann1</strain>
    </source>
</reference>
<organism evidence="1 2">
    <name type="scientific">Dendrolimus kikuchii</name>
    <dbReference type="NCBI Taxonomy" id="765133"/>
    <lineage>
        <taxon>Eukaryota</taxon>
        <taxon>Metazoa</taxon>
        <taxon>Ecdysozoa</taxon>
        <taxon>Arthropoda</taxon>
        <taxon>Hexapoda</taxon>
        <taxon>Insecta</taxon>
        <taxon>Pterygota</taxon>
        <taxon>Neoptera</taxon>
        <taxon>Endopterygota</taxon>
        <taxon>Lepidoptera</taxon>
        <taxon>Glossata</taxon>
        <taxon>Ditrysia</taxon>
        <taxon>Bombycoidea</taxon>
        <taxon>Lasiocampidae</taxon>
        <taxon>Dendrolimus</taxon>
    </lineage>
</organism>
<accession>A0ACC1DF95</accession>
<comment type="caution">
    <text evidence="1">The sequence shown here is derived from an EMBL/GenBank/DDBJ whole genome shotgun (WGS) entry which is preliminary data.</text>
</comment>
<proteinExistence type="predicted"/>
<sequence>MNRQEAKDDTKEKSNRWLTKIKYLLKEIAPDNLPIHKLKRRAHSESHIDKILVEPKLVTDQRGSHPNLQKLDVSGFSISNNIHMPHFKYDKSLVLLDSHKYVDKHLKIASRPGTSLMQRMQYTSENDKISFKMKSTGIPDASFHGTNMSDISAGAEIFRNVNQFVETNEDYFGRKSDIPILETVDLIPEIYNNIISSDKTSEIKQDTKSDKTLFKKKEPTSLVTKLKISNRLHFSQETVDKSARAQLSSKIGNNLHDGDKPATLKLEPDKIRRDLTDFKKEYVSKQEATRIVKSAIKFVNSHSEEDIYGIKMVPKADFDFSFPKTYETSKSKPKLILSSSELIKETQNMLLARAKEQKKKLEEERQRRQNEHEKRKITLDEKNKRKEEKIKMREEVEKQVTEETRRLEEEKTKMEWKILEEDRKKQKAGKIIAVKNEIKLKKSAAVPGKTSSSQQRVTDEKSTPFKPKNGLKIDKETENKNGKGDYFRKEKGNEQLKTDKVISKEHKVKEKEIGKYTEKKMTEMVEETKQKVITKSEEDTQKDKVKLLKEKDDKLKGKEEKPKQNENKNKSIQEKEKTKVKGEKSKDKYESKEKDVKLKKIQTEKEDKSTPNEKKIKENADKLVDQGNKLLNEQNKQRENEMKAKKQQEEDEKKAKEAAENKAIQNEILAMKRNKEAKSDKKPEPVKEQPKTSKKEVEPIHKELRISDIKVRRSSPDDLILQLVRLKQTDPKKLKEKALGLNKAEAIEMMKEHHLHHGNALRLTCLMCISSDLAMDIEEKFRHDIPQPIEDIIVGQKIFKYKPPYIPKKDEKTIIPILFESVFTDEVTDENVNYISEIPQTILSDPIKEVKYVSTIEQEPAKGIIRYALSDRTFIDKGWTMLPTEKVVRKMNVYRMRPVHPEFDWFEHNKNKKLMMYETGEKLAEFDETGRGRWYYQNGNLALDYYDAEEMNAQQRFVIYSSGEPDERGRTHPITILAAFDYLGNGVVFDHGGKIRLKYNQTEGVVLDRGIGPVSHWKWHTLNDPPVLQQVMIDTQMAHKDPEIIKLGGAGDDKPRPDNEEMLAIEFDNFIKEKGKKLSQTFKPFQIRMKALKINEHFSLKVLDQATVYLIFRDGSTNLKLNIGMILDHKEIVDTDTADVGDVSNSLERFPARTESLARLQRSVAYAQRFERARTERERRLRPPEPCNSADELTAAVAKPLRPPFCTVPSGSSTRKDSYCKCNRKPSVSNLYYDTRFV</sequence>
<name>A0ACC1DF95_9NEOP</name>
<gene>
    <name evidence="1" type="ORF">K1T71_001997</name>
</gene>
<dbReference type="Proteomes" id="UP000824533">
    <property type="component" value="Linkage Group LG03"/>
</dbReference>
<keyword evidence="2" id="KW-1185">Reference proteome</keyword>
<evidence type="ECO:0000313" key="1">
    <source>
        <dbReference type="EMBL" id="KAJ0182628.1"/>
    </source>
</evidence>